<dbReference type="KEGG" id="dcb:C3Y92_07125"/>
<sequence>MSNILDETVSTLQSALPPVFAGLALDELTGGAINWRTIQNARSNPDIDIPRECFIYSGRKVLVRRDTFLAWWRTTLRERPGYDKQRADHGA</sequence>
<evidence type="ECO:0000313" key="2">
    <source>
        <dbReference type="Proteomes" id="UP000293296"/>
    </source>
</evidence>
<dbReference type="AlphaFoldDB" id="A0A4P6HIP1"/>
<proteinExistence type="predicted"/>
<dbReference type="Proteomes" id="UP000293296">
    <property type="component" value="Chromosome"/>
</dbReference>
<dbReference type="OrthoDB" id="5459607at2"/>
<protein>
    <submittedName>
        <fullName evidence="1">Uncharacterized protein</fullName>
    </submittedName>
</protein>
<organism evidence="1 2">
    <name type="scientific">Solidesulfovibrio carbinolicus</name>
    <dbReference type="NCBI Taxonomy" id="296842"/>
    <lineage>
        <taxon>Bacteria</taxon>
        <taxon>Pseudomonadati</taxon>
        <taxon>Thermodesulfobacteriota</taxon>
        <taxon>Desulfovibrionia</taxon>
        <taxon>Desulfovibrionales</taxon>
        <taxon>Desulfovibrionaceae</taxon>
        <taxon>Solidesulfovibrio</taxon>
    </lineage>
</organism>
<keyword evidence="2" id="KW-1185">Reference proteome</keyword>
<name>A0A4P6HIP1_9BACT</name>
<evidence type="ECO:0000313" key="1">
    <source>
        <dbReference type="EMBL" id="QAZ67013.1"/>
    </source>
</evidence>
<gene>
    <name evidence="1" type="ORF">C3Y92_07125</name>
</gene>
<dbReference type="RefSeq" id="WP_129351159.1">
    <property type="nucleotide sequence ID" value="NZ_CP026538.1"/>
</dbReference>
<reference evidence="1 2" key="1">
    <citation type="submission" date="2018-02" db="EMBL/GenBank/DDBJ databases">
        <title>Genome sequence of Desulfovibrio carbinolicus DSM 3852.</title>
        <authorList>
            <person name="Wilbanks E."/>
            <person name="Skennerton C.T."/>
            <person name="Orphan V.J."/>
        </authorList>
    </citation>
    <scope>NUCLEOTIDE SEQUENCE [LARGE SCALE GENOMIC DNA]</scope>
    <source>
        <strain evidence="1 2">DSM 3852</strain>
    </source>
</reference>
<accession>A0A4P6HIP1</accession>
<dbReference type="EMBL" id="CP026538">
    <property type="protein sequence ID" value="QAZ67013.1"/>
    <property type="molecule type" value="Genomic_DNA"/>
</dbReference>